<keyword evidence="2" id="KW-1133">Transmembrane helix</keyword>
<reference evidence="3 4" key="1">
    <citation type="submission" date="2019-02" db="EMBL/GenBank/DDBJ databases">
        <title>Genome sequencing of the rare red list fungi Phlebia centrifuga.</title>
        <authorList>
            <person name="Buettner E."/>
            <person name="Kellner H."/>
        </authorList>
    </citation>
    <scope>NUCLEOTIDE SEQUENCE [LARGE SCALE GENOMIC DNA]</scope>
    <source>
        <strain evidence="3 4">DSM 108282</strain>
    </source>
</reference>
<protein>
    <submittedName>
        <fullName evidence="3">Uncharacterized protein</fullName>
    </submittedName>
</protein>
<keyword evidence="2" id="KW-0812">Transmembrane</keyword>
<feature type="region of interest" description="Disordered" evidence="1">
    <location>
        <begin position="42"/>
        <end position="65"/>
    </location>
</feature>
<comment type="caution">
    <text evidence="3">The sequence shown here is derived from an EMBL/GenBank/DDBJ whole genome shotgun (WGS) entry which is preliminary data.</text>
</comment>
<accession>A0A4S4K540</accession>
<organism evidence="3 4">
    <name type="scientific">Hermanssonia centrifuga</name>
    <dbReference type="NCBI Taxonomy" id="98765"/>
    <lineage>
        <taxon>Eukaryota</taxon>
        <taxon>Fungi</taxon>
        <taxon>Dikarya</taxon>
        <taxon>Basidiomycota</taxon>
        <taxon>Agaricomycotina</taxon>
        <taxon>Agaricomycetes</taxon>
        <taxon>Polyporales</taxon>
        <taxon>Meruliaceae</taxon>
        <taxon>Hermanssonia</taxon>
    </lineage>
</organism>
<dbReference type="AlphaFoldDB" id="A0A4S4K540"/>
<evidence type="ECO:0000256" key="2">
    <source>
        <dbReference type="SAM" id="Phobius"/>
    </source>
</evidence>
<sequence length="65" mass="6955">MSTIAFIGLAVLTITAIICLHAYVLTKFMLLMSQIVKESQASTSNNGWGSYDNNNNNGGWGTTGN</sequence>
<name>A0A4S4K540_9APHY</name>
<dbReference type="Proteomes" id="UP000309038">
    <property type="component" value="Unassembled WGS sequence"/>
</dbReference>
<keyword evidence="2" id="KW-0472">Membrane</keyword>
<proteinExistence type="predicted"/>
<gene>
    <name evidence="3" type="ORF">EW026_g8196</name>
</gene>
<dbReference type="EMBL" id="SGPJ01000895">
    <property type="protein sequence ID" value="THG92853.1"/>
    <property type="molecule type" value="Genomic_DNA"/>
</dbReference>
<evidence type="ECO:0000256" key="1">
    <source>
        <dbReference type="SAM" id="MobiDB-lite"/>
    </source>
</evidence>
<feature type="transmembrane region" description="Helical" evidence="2">
    <location>
        <begin position="6"/>
        <end position="25"/>
    </location>
</feature>
<evidence type="ECO:0000313" key="3">
    <source>
        <dbReference type="EMBL" id="THG92853.1"/>
    </source>
</evidence>
<evidence type="ECO:0000313" key="4">
    <source>
        <dbReference type="Proteomes" id="UP000309038"/>
    </source>
</evidence>
<keyword evidence="4" id="KW-1185">Reference proteome</keyword>
<feature type="compositionally biased region" description="Low complexity" evidence="1">
    <location>
        <begin position="44"/>
        <end position="57"/>
    </location>
</feature>